<feature type="domain" description="HTH cro/C1-type" evidence="1">
    <location>
        <begin position="16"/>
        <end position="71"/>
    </location>
</feature>
<dbReference type="InterPro" id="IPR001387">
    <property type="entry name" value="Cro/C1-type_HTH"/>
</dbReference>
<organism evidence="2">
    <name type="scientific">Veillonella ratti</name>
    <dbReference type="NCBI Taxonomy" id="103892"/>
    <lineage>
        <taxon>Bacteria</taxon>
        <taxon>Bacillati</taxon>
        <taxon>Bacillota</taxon>
        <taxon>Negativicutes</taxon>
        <taxon>Veillonellales</taxon>
        <taxon>Veillonellaceae</taxon>
        <taxon>Veillonella</taxon>
    </lineage>
</organism>
<evidence type="ECO:0000259" key="1">
    <source>
        <dbReference type="PROSITE" id="PS50943"/>
    </source>
</evidence>
<dbReference type="SUPFAM" id="SSF47413">
    <property type="entry name" value="lambda repressor-like DNA-binding domains"/>
    <property type="match status" value="1"/>
</dbReference>
<dbReference type="Pfam" id="PF01381">
    <property type="entry name" value="HTH_3"/>
    <property type="match status" value="1"/>
</dbReference>
<accession>A0A6N2YWG1</accession>
<gene>
    <name evidence="2" type="ORF">VRLFYP33_02473</name>
</gene>
<dbReference type="PROSITE" id="PS50943">
    <property type="entry name" value="HTH_CROC1"/>
    <property type="match status" value="1"/>
</dbReference>
<evidence type="ECO:0000313" key="2">
    <source>
        <dbReference type="EMBL" id="VYT69900.1"/>
    </source>
</evidence>
<dbReference type="AlphaFoldDB" id="A0A6N2YWG1"/>
<dbReference type="EMBL" id="CACRUX010000007">
    <property type="protein sequence ID" value="VYT69900.1"/>
    <property type="molecule type" value="Genomic_DNA"/>
</dbReference>
<protein>
    <submittedName>
        <fullName evidence="2">Helix-turn-helix</fullName>
    </submittedName>
</protein>
<dbReference type="GO" id="GO:0003677">
    <property type="term" value="F:DNA binding"/>
    <property type="evidence" value="ECO:0007669"/>
    <property type="project" value="InterPro"/>
</dbReference>
<dbReference type="RefSeq" id="WP_021842163.1">
    <property type="nucleotide sequence ID" value="NZ_CACRUX010000007.1"/>
</dbReference>
<dbReference type="InterPro" id="IPR010982">
    <property type="entry name" value="Lambda_DNA-bd_dom_sf"/>
</dbReference>
<dbReference type="Gene3D" id="1.10.260.40">
    <property type="entry name" value="lambda repressor-like DNA-binding domains"/>
    <property type="match status" value="1"/>
</dbReference>
<sequence>MKMFPAIDMVATGAQIQALRIKSGYSVKDLQEAFGFSDPQAIYRWQWGQSLPRVDNLVALSVLFGVTIDSILVLEQKEDAVSAFYRLNFMDLILIDLISWI</sequence>
<dbReference type="CDD" id="cd00093">
    <property type="entry name" value="HTH_XRE"/>
    <property type="match status" value="1"/>
</dbReference>
<proteinExistence type="predicted"/>
<reference evidence="2" key="1">
    <citation type="submission" date="2019-11" db="EMBL/GenBank/DDBJ databases">
        <authorList>
            <person name="Feng L."/>
        </authorList>
    </citation>
    <scope>NUCLEOTIDE SEQUENCE</scope>
    <source>
        <strain evidence="2">VrattiLFYP33</strain>
    </source>
</reference>
<name>A0A6N2YWG1_9FIRM</name>